<evidence type="ECO:0000313" key="3">
    <source>
        <dbReference type="EMBL" id="KAK1365437.1"/>
    </source>
</evidence>
<evidence type="ECO:0000313" key="4">
    <source>
        <dbReference type="Proteomes" id="UP001237642"/>
    </source>
</evidence>
<evidence type="ECO:0000256" key="1">
    <source>
        <dbReference type="ARBA" id="ARBA00022857"/>
    </source>
</evidence>
<dbReference type="PANTHER" id="PTHR42898:SF79">
    <property type="entry name" value="NAD(P)-BINDING ROSSMANN-FOLD PROTEIN"/>
    <property type="match status" value="1"/>
</dbReference>
<organism evidence="3 4">
    <name type="scientific">Heracleum sosnowskyi</name>
    <dbReference type="NCBI Taxonomy" id="360622"/>
    <lineage>
        <taxon>Eukaryota</taxon>
        <taxon>Viridiplantae</taxon>
        <taxon>Streptophyta</taxon>
        <taxon>Embryophyta</taxon>
        <taxon>Tracheophyta</taxon>
        <taxon>Spermatophyta</taxon>
        <taxon>Magnoliopsida</taxon>
        <taxon>eudicotyledons</taxon>
        <taxon>Gunneridae</taxon>
        <taxon>Pentapetalae</taxon>
        <taxon>asterids</taxon>
        <taxon>campanulids</taxon>
        <taxon>Apiales</taxon>
        <taxon>Apiaceae</taxon>
        <taxon>Apioideae</taxon>
        <taxon>apioid superclade</taxon>
        <taxon>Tordylieae</taxon>
        <taxon>Tordyliinae</taxon>
        <taxon>Heracleum</taxon>
    </lineage>
</organism>
<dbReference type="Pfam" id="PF13561">
    <property type="entry name" value="adh_short_C2"/>
    <property type="match status" value="1"/>
</dbReference>
<sequence length="269" mass="29176">MAMATIGVAGDKRWSLVGTTALITGGTRGIGQGIVEELARFGASIYTCSRSQKDLDQRLEEWKIKGFKVTGSVCDLQSRSQREQLMKSVASEFGDKLNILVNNAGIIVAKETTEYTAEDFSSMMSTNFEASYHLCQLAHPLLQASGTGNIVFISSVAGVVAFPTISIYASSKGAINQLTKNLACEWAKDNIRVNSVAPWIIRTQLIDQVEEEDPGSKDRIKDMLSRTPFRRPGELNEVSPLVAFLCLPAASYITGQIICVDGGHTVSGY</sequence>
<dbReference type="InterPro" id="IPR045000">
    <property type="entry name" value="TR"/>
</dbReference>
<reference evidence="3" key="2">
    <citation type="submission" date="2023-05" db="EMBL/GenBank/DDBJ databases">
        <authorList>
            <person name="Schelkunov M.I."/>
        </authorList>
    </citation>
    <scope>NUCLEOTIDE SEQUENCE</scope>
    <source>
        <strain evidence="3">Hsosn_3</strain>
        <tissue evidence="3">Leaf</tissue>
    </source>
</reference>
<dbReference type="PRINTS" id="PR00080">
    <property type="entry name" value="SDRFAMILY"/>
</dbReference>
<keyword evidence="2" id="KW-0560">Oxidoreductase</keyword>
<protein>
    <submittedName>
        <fullName evidence="3">Tropinone reductase I</fullName>
    </submittedName>
</protein>
<reference evidence="3" key="1">
    <citation type="submission" date="2023-02" db="EMBL/GenBank/DDBJ databases">
        <title>Genome of toxic invasive species Heracleum sosnowskyi carries increased number of genes despite the absence of recent whole-genome duplications.</title>
        <authorList>
            <person name="Schelkunov M."/>
            <person name="Shtratnikova V."/>
            <person name="Makarenko M."/>
            <person name="Klepikova A."/>
            <person name="Omelchenko D."/>
            <person name="Novikova G."/>
            <person name="Obukhova E."/>
            <person name="Bogdanov V."/>
            <person name="Penin A."/>
            <person name="Logacheva M."/>
        </authorList>
    </citation>
    <scope>NUCLEOTIDE SEQUENCE</scope>
    <source>
        <strain evidence="3">Hsosn_3</strain>
        <tissue evidence="3">Leaf</tissue>
    </source>
</reference>
<dbReference type="InterPro" id="IPR036291">
    <property type="entry name" value="NAD(P)-bd_dom_sf"/>
</dbReference>
<dbReference type="PROSITE" id="PS00061">
    <property type="entry name" value="ADH_SHORT"/>
    <property type="match status" value="1"/>
</dbReference>
<comment type="caution">
    <text evidence="3">The sequence shown here is derived from an EMBL/GenBank/DDBJ whole genome shotgun (WGS) entry which is preliminary data.</text>
</comment>
<name>A0AAD8HDC4_9APIA</name>
<evidence type="ECO:0000256" key="2">
    <source>
        <dbReference type="ARBA" id="ARBA00023002"/>
    </source>
</evidence>
<dbReference type="PRINTS" id="PR00081">
    <property type="entry name" value="GDHRDH"/>
</dbReference>
<dbReference type="InterPro" id="IPR002347">
    <property type="entry name" value="SDR_fam"/>
</dbReference>
<dbReference type="InterPro" id="IPR020904">
    <property type="entry name" value="Sc_DH/Rdtase_CS"/>
</dbReference>
<dbReference type="Gene3D" id="3.40.50.720">
    <property type="entry name" value="NAD(P)-binding Rossmann-like Domain"/>
    <property type="match status" value="1"/>
</dbReference>
<dbReference type="SUPFAM" id="SSF51735">
    <property type="entry name" value="NAD(P)-binding Rossmann-fold domains"/>
    <property type="match status" value="1"/>
</dbReference>
<dbReference type="Proteomes" id="UP001237642">
    <property type="component" value="Unassembled WGS sequence"/>
</dbReference>
<accession>A0AAD8HDC4</accession>
<dbReference type="PANTHER" id="PTHR42898">
    <property type="entry name" value="TROPINONE REDUCTASE"/>
    <property type="match status" value="1"/>
</dbReference>
<proteinExistence type="predicted"/>
<dbReference type="GO" id="GO:0016616">
    <property type="term" value="F:oxidoreductase activity, acting on the CH-OH group of donors, NAD or NADP as acceptor"/>
    <property type="evidence" value="ECO:0007669"/>
    <property type="project" value="UniProtKB-ARBA"/>
</dbReference>
<dbReference type="EMBL" id="JAUIZM010000009">
    <property type="protein sequence ID" value="KAK1365437.1"/>
    <property type="molecule type" value="Genomic_DNA"/>
</dbReference>
<keyword evidence="1" id="KW-0521">NADP</keyword>
<keyword evidence="4" id="KW-1185">Reference proteome</keyword>
<gene>
    <name evidence="3" type="ORF">POM88_040998</name>
</gene>
<dbReference type="FunFam" id="3.40.50.720:FF:000084">
    <property type="entry name" value="Short-chain dehydrogenase reductase"/>
    <property type="match status" value="1"/>
</dbReference>
<dbReference type="AlphaFoldDB" id="A0AAD8HDC4"/>